<dbReference type="PANTHER" id="PTHR24359">
    <property type="entry name" value="SERINE/THREONINE-PROTEIN KINASE SBK1"/>
    <property type="match status" value="1"/>
</dbReference>
<protein>
    <submittedName>
        <fullName evidence="4">Uu.00g140660.m01.CDS01</fullName>
    </submittedName>
</protein>
<keyword evidence="2" id="KW-0812">Transmembrane</keyword>
<feature type="region of interest" description="Disordered" evidence="1">
    <location>
        <begin position="264"/>
        <end position="315"/>
    </location>
</feature>
<feature type="domain" description="Protein kinase" evidence="3">
    <location>
        <begin position="1"/>
        <end position="231"/>
    </location>
</feature>
<feature type="compositionally biased region" description="Polar residues" evidence="1">
    <location>
        <begin position="296"/>
        <end position="305"/>
    </location>
</feature>
<name>A0AAI8VJP1_9PEZI</name>
<dbReference type="GO" id="GO:0004674">
    <property type="term" value="F:protein serine/threonine kinase activity"/>
    <property type="evidence" value="ECO:0007669"/>
    <property type="project" value="TreeGrafter"/>
</dbReference>
<comment type="caution">
    <text evidence="4">The sequence shown here is derived from an EMBL/GenBank/DDBJ whole genome shotgun (WGS) entry which is preliminary data.</text>
</comment>
<dbReference type="InterPro" id="IPR011009">
    <property type="entry name" value="Kinase-like_dom_sf"/>
</dbReference>
<dbReference type="SUPFAM" id="SSF56112">
    <property type="entry name" value="Protein kinase-like (PK-like)"/>
    <property type="match status" value="1"/>
</dbReference>
<dbReference type="AlphaFoldDB" id="A0AAI8VJP1"/>
<dbReference type="InterPro" id="IPR000719">
    <property type="entry name" value="Prot_kinase_dom"/>
</dbReference>
<evidence type="ECO:0000256" key="1">
    <source>
        <dbReference type="SAM" id="MobiDB-lite"/>
    </source>
</evidence>
<evidence type="ECO:0000256" key="2">
    <source>
        <dbReference type="SAM" id="Phobius"/>
    </source>
</evidence>
<reference evidence="4" key="1">
    <citation type="submission" date="2023-10" db="EMBL/GenBank/DDBJ databases">
        <authorList>
            <person name="Hackl T."/>
        </authorList>
    </citation>
    <scope>NUCLEOTIDE SEQUENCE</scope>
</reference>
<dbReference type="Gene3D" id="1.10.510.10">
    <property type="entry name" value="Transferase(Phosphotransferase) domain 1"/>
    <property type="match status" value="1"/>
</dbReference>
<evidence type="ECO:0000313" key="4">
    <source>
        <dbReference type="EMBL" id="CAJ2509040.1"/>
    </source>
</evidence>
<keyword evidence="2" id="KW-0472">Membrane</keyword>
<evidence type="ECO:0000259" key="3">
    <source>
        <dbReference type="PROSITE" id="PS50011"/>
    </source>
</evidence>
<sequence>MAQWVLRQYSAQPSEDEGRSRQGQGFHGIHGDIKSKNILRYKNWKDPDDSTKPLYGPLGVLQITDFGLSGFHHTDTAEDIRDKVANYAYKPPEVQMVLPISPSFDIWAMGCLFIDFLTWLVMGPKGVKEFGEMREKTSKGLITDTHPCFYEVRREWRGWRSTTIQVSRGVYEWAENLCESEYKSQFVCDLVELVLSRMLIIEDKSLMTDGSLPSRTRRINASELLKKLRELCGRNQPPSYYTKVTKPLNVPNCKKMSYKIKTHQSMEEVETGARDRWKQQKQEADMKASHPKRQGTGDSLSSVSHARTDPRERAGSGSKLYGFFLGCDAALSETVSSEFKSSRSAALLPFTPMKLFLEQERRNRLNEVDKAVNSFSLSIDRVTNHQVNPREIIEMYLKVNLLKSSLVAWKTQLERMKGWEELSAPAVGTDSNDIDPKAYLEHLIDDYDIRINDCETVLQGTSLAFQLETILQSREDTMIAIKDGKAMKSIAVVTLFFLPGTFFATLLAVPEFKALENITVIPSWSVYLIMFLPSTLILMMGYFWWISRRTEVPFLPTYRRQC</sequence>
<feature type="compositionally biased region" description="Basic and acidic residues" evidence="1">
    <location>
        <begin position="271"/>
        <end position="288"/>
    </location>
</feature>
<feature type="region of interest" description="Disordered" evidence="1">
    <location>
        <begin position="9"/>
        <end position="30"/>
    </location>
</feature>
<dbReference type="EMBL" id="CAUWAG010000012">
    <property type="protein sequence ID" value="CAJ2509040.1"/>
    <property type="molecule type" value="Genomic_DNA"/>
</dbReference>
<gene>
    <name evidence="4" type="ORF">KHLLAP_LOCUS9508</name>
</gene>
<organism evidence="4 5">
    <name type="scientific">Anthostomella pinea</name>
    <dbReference type="NCBI Taxonomy" id="933095"/>
    <lineage>
        <taxon>Eukaryota</taxon>
        <taxon>Fungi</taxon>
        <taxon>Dikarya</taxon>
        <taxon>Ascomycota</taxon>
        <taxon>Pezizomycotina</taxon>
        <taxon>Sordariomycetes</taxon>
        <taxon>Xylariomycetidae</taxon>
        <taxon>Xylariales</taxon>
        <taxon>Xylariaceae</taxon>
        <taxon>Anthostomella</taxon>
    </lineage>
</organism>
<feature type="transmembrane region" description="Helical" evidence="2">
    <location>
        <begin position="490"/>
        <end position="509"/>
    </location>
</feature>
<keyword evidence="2" id="KW-1133">Transmembrane helix</keyword>
<dbReference type="Pfam" id="PF00069">
    <property type="entry name" value="Pkinase"/>
    <property type="match status" value="1"/>
</dbReference>
<proteinExistence type="predicted"/>
<accession>A0AAI8VJP1</accession>
<dbReference type="PROSITE" id="PS50011">
    <property type="entry name" value="PROTEIN_KINASE_DOM"/>
    <property type="match status" value="1"/>
</dbReference>
<dbReference type="GO" id="GO:0005524">
    <property type="term" value="F:ATP binding"/>
    <property type="evidence" value="ECO:0007669"/>
    <property type="project" value="InterPro"/>
</dbReference>
<feature type="transmembrane region" description="Helical" evidence="2">
    <location>
        <begin position="524"/>
        <end position="545"/>
    </location>
</feature>
<dbReference type="Proteomes" id="UP001295740">
    <property type="component" value="Unassembled WGS sequence"/>
</dbReference>
<dbReference type="Gene3D" id="1.20.58.340">
    <property type="entry name" value="Magnesium transport protein CorA, transmembrane region"/>
    <property type="match status" value="1"/>
</dbReference>
<evidence type="ECO:0000313" key="5">
    <source>
        <dbReference type="Proteomes" id="UP001295740"/>
    </source>
</evidence>
<dbReference type="PANTHER" id="PTHR24359:SF1">
    <property type="entry name" value="INHIBITOR OF NUCLEAR FACTOR KAPPA-B KINASE EPSILON SUBUNIT HOMOLOG 1-RELATED"/>
    <property type="match status" value="1"/>
</dbReference>
<keyword evidence="5" id="KW-1185">Reference proteome</keyword>